<sequence length="256" mass="26300">MTGQPKSVVAVVGAAGALGRAVCDAVARRGHSVWAVDTVDPSAALADLPGSGHRAGLVDVTDQGSVEEMLRDAAGPGERLDGLVYTAGVNYTGPVATTDWSQYDRLMEVNLRGAFRTGQAVARALADDPHPFGAVFLSSTAGLRGEAGGSVYCASKFGLIGFVQSFAAEIAAYGGRANAVCPGNVDSPMLRRLAAQVAEREHTSEAEVLARFADASAFRRLIDPAEVGRTCAWLVSTESSGISGQTLVVDGPPPAG</sequence>
<keyword evidence="2" id="KW-0560">Oxidoreductase</keyword>
<comment type="similarity">
    <text evidence="1">Belongs to the short-chain dehydrogenases/reductases (SDR) family.</text>
</comment>
<feature type="domain" description="Ketoreductase" evidence="3">
    <location>
        <begin position="7"/>
        <end position="191"/>
    </location>
</feature>
<evidence type="ECO:0000313" key="6">
    <source>
        <dbReference type="Proteomes" id="UP000031526"/>
    </source>
</evidence>
<proteinExistence type="inferred from homology"/>
<dbReference type="InterPro" id="IPR036291">
    <property type="entry name" value="NAD(P)-bd_dom_sf"/>
</dbReference>
<dbReference type="PANTHER" id="PTHR42760">
    <property type="entry name" value="SHORT-CHAIN DEHYDROGENASES/REDUCTASES FAMILY MEMBER"/>
    <property type="match status" value="1"/>
</dbReference>
<gene>
    <name evidence="5" type="ORF">CP978_33460</name>
    <name evidence="4" type="ORF">SNOD_33225</name>
</gene>
<dbReference type="InterPro" id="IPR002347">
    <property type="entry name" value="SDR_fam"/>
</dbReference>
<dbReference type="SMART" id="SM00822">
    <property type="entry name" value="PKS_KR"/>
    <property type="match status" value="1"/>
</dbReference>
<evidence type="ECO:0000313" key="5">
    <source>
        <dbReference type="EMBL" id="QEV42798.1"/>
    </source>
</evidence>
<dbReference type="AlphaFoldDB" id="A0A0B5DUE1"/>
<evidence type="ECO:0000313" key="7">
    <source>
        <dbReference type="Proteomes" id="UP000325763"/>
    </source>
</evidence>
<dbReference type="EMBL" id="CP009313">
    <property type="protein sequence ID" value="AJE44306.1"/>
    <property type="molecule type" value="Genomic_DNA"/>
</dbReference>
<dbReference type="InterPro" id="IPR020904">
    <property type="entry name" value="Sc_DH/Rdtase_CS"/>
</dbReference>
<dbReference type="SUPFAM" id="SSF51735">
    <property type="entry name" value="NAD(P)-binding Rossmann-fold domains"/>
    <property type="match status" value="1"/>
</dbReference>
<dbReference type="GO" id="GO:0016616">
    <property type="term" value="F:oxidoreductase activity, acting on the CH-OH group of donors, NAD or NADP as acceptor"/>
    <property type="evidence" value="ECO:0007669"/>
    <property type="project" value="UniProtKB-ARBA"/>
</dbReference>
<dbReference type="KEGG" id="snq:CP978_33460"/>
<evidence type="ECO:0000259" key="3">
    <source>
        <dbReference type="SMART" id="SM00822"/>
    </source>
</evidence>
<dbReference type="Pfam" id="PF13561">
    <property type="entry name" value="adh_short_C2"/>
    <property type="match status" value="1"/>
</dbReference>
<dbReference type="InterPro" id="IPR057326">
    <property type="entry name" value="KR_dom"/>
</dbReference>
<dbReference type="OrthoDB" id="9803333at2"/>
<organism evidence="4 6">
    <name type="scientific">Streptomyces nodosus</name>
    <dbReference type="NCBI Taxonomy" id="40318"/>
    <lineage>
        <taxon>Bacteria</taxon>
        <taxon>Bacillati</taxon>
        <taxon>Actinomycetota</taxon>
        <taxon>Actinomycetes</taxon>
        <taxon>Kitasatosporales</taxon>
        <taxon>Streptomycetaceae</taxon>
        <taxon>Streptomyces</taxon>
    </lineage>
</organism>
<dbReference type="EMBL" id="CP023747">
    <property type="protein sequence ID" value="QEV42798.1"/>
    <property type="molecule type" value="Genomic_DNA"/>
</dbReference>
<protein>
    <submittedName>
        <fullName evidence="5">SDR family oxidoreductase</fullName>
    </submittedName>
</protein>
<accession>A0A0B5DUE1</accession>
<dbReference type="Proteomes" id="UP000031526">
    <property type="component" value="Chromosome"/>
</dbReference>
<reference evidence="4 6" key="2">
    <citation type="journal article" date="2016" name="Appl. Microbiol. Biotechnol.">
        <title>Exploiting the genome sequence of Streptomyces nodosus for enhanced antibiotic production.</title>
        <authorList>
            <person name="Sweeney P."/>
            <person name="Murphy C.D."/>
            <person name="Caffrey P."/>
        </authorList>
    </citation>
    <scope>NUCLEOTIDE SEQUENCE [LARGE SCALE GENOMIC DNA]</scope>
    <source>
        <strain evidence="4 6">ATCC 14899</strain>
    </source>
</reference>
<dbReference type="RefSeq" id="WP_043447319.1">
    <property type="nucleotide sequence ID" value="NZ_CP009313.1"/>
</dbReference>
<dbReference type="HOGENOM" id="CLU_010194_1_0_11"/>
<dbReference type="Gene3D" id="3.40.50.720">
    <property type="entry name" value="NAD(P)-binding Rossmann-like Domain"/>
    <property type="match status" value="1"/>
</dbReference>
<evidence type="ECO:0000256" key="1">
    <source>
        <dbReference type="ARBA" id="ARBA00006484"/>
    </source>
</evidence>
<reference evidence="6" key="1">
    <citation type="submission" date="2014-09" db="EMBL/GenBank/DDBJ databases">
        <title>Sequence of the Streptomyces nodosus genome.</title>
        <authorList>
            <person name="Sweeney P."/>
            <person name="Stephens N."/>
            <person name="Murphy C."/>
            <person name="Caffrey P."/>
        </authorList>
    </citation>
    <scope>NUCLEOTIDE SEQUENCE [LARGE SCALE GENOMIC DNA]</scope>
    <source>
        <strain evidence="6">ATCC 14899</strain>
    </source>
</reference>
<name>A0A0B5DUE1_9ACTN</name>
<dbReference type="STRING" id="40318.SNOD_33225"/>
<dbReference type="PROSITE" id="PS00061">
    <property type="entry name" value="ADH_SHORT"/>
    <property type="match status" value="1"/>
</dbReference>
<keyword evidence="6" id="KW-1185">Reference proteome</keyword>
<dbReference type="PRINTS" id="PR00081">
    <property type="entry name" value="GDHRDH"/>
</dbReference>
<dbReference type="Proteomes" id="UP000325763">
    <property type="component" value="Chromosome"/>
</dbReference>
<evidence type="ECO:0000313" key="4">
    <source>
        <dbReference type="EMBL" id="AJE44306.1"/>
    </source>
</evidence>
<evidence type="ECO:0000256" key="2">
    <source>
        <dbReference type="ARBA" id="ARBA00023002"/>
    </source>
</evidence>
<reference evidence="5 7" key="3">
    <citation type="submission" date="2017-09" db="EMBL/GenBank/DDBJ databases">
        <title>Streptomyces genome completion.</title>
        <authorList>
            <person name="Lee N."/>
            <person name="Cho B.-K."/>
        </authorList>
    </citation>
    <scope>NUCLEOTIDE SEQUENCE [LARGE SCALE GENOMIC DNA]</scope>
    <source>
        <strain evidence="5 7">ATCC 14899</strain>
    </source>
</reference>
<dbReference type="CDD" id="cd05233">
    <property type="entry name" value="SDR_c"/>
    <property type="match status" value="1"/>
</dbReference>
<dbReference type="PANTHER" id="PTHR42760:SF133">
    <property type="entry name" value="3-OXOACYL-[ACYL-CARRIER-PROTEIN] REDUCTASE"/>
    <property type="match status" value="1"/>
</dbReference>